<dbReference type="STRING" id="1348657.M622_05330"/>
<accession>S9ZJS4</accession>
<evidence type="ECO:0000256" key="4">
    <source>
        <dbReference type="ARBA" id="ARBA00023002"/>
    </source>
</evidence>
<comment type="caution">
    <text evidence="7">The sequence shown here is derived from an EMBL/GenBank/DDBJ whole genome shotgun (WGS) entry which is preliminary data.</text>
</comment>
<name>S9ZJS4_9RHOO</name>
<dbReference type="Pfam" id="PF00890">
    <property type="entry name" value="FAD_binding_2"/>
    <property type="match status" value="1"/>
</dbReference>
<dbReference type="eggNOG" id="COG1053">
    <property type="taxonomic scope" value="Bacteria"/>
</dbReference>
<evidence type="ECO:0000256" key="2">
    <source>
        <dbReference type="ARBA" id="ARBA00022630"/>
    </source>
</evidence>
<protein>
    <recommendedName>
        <fullName evidence="6">FAD-dependent oxidoreductase 2 FAD-binding domain-containing protein</fullName>
    </recommendedName>
</protein>
<dbReference type="NCBIfam" id="NF005510">
    <property type="entry name" value="PRK07121.1-3"/>
    <property type="match status" value="1"/>
</dbReference>
<dbReference type="InterPro" id="IPR050315">
    <property type="entry name" value="FAD-oxidoreductase_2"/>
</dbReference>
<dbReference type="GO" id="GO:0008202">
    <property type="term" value="P:steroid metabolic process"/>
    <property type="evidence" value="ECO:0007669"/>
    <property type="project" value="UniProtKB-ARBA"/>
</dbReference>
<dbReference type="Gene3D" id="3.50.50.60">
    <property type="entry name" value="FAD/NAD(P)-binding domain"/>
    <property type="match status" value="1"/>
</dbReference>
<dbReference type="GO" id="GO:0016491">
    <property type="term" value="F:oxidoreductase activity"/>
    <property type="evidence" value="ECO:0007669"/>
    <property type="project" value="UniProtKB-KW"/>
</dbReference>
<evidence type="ECO:0000256" key="1">
    <source>
        <dbReference type="ARBA" id="ARBA00001974"/>
    </source>
</evidence>
<keyword evidence="4" id="KW-0560">Oxidoreductase</keyword>
<dbReference type="OrthoDB" id="337830at2"/>
<proteinExistence type="predicted"/>
<keyword evidence="2" id="KW-0285">Flavoprotein</keyword>
<dbReference type="Proteomes" id="UP000015455">
    <property type="component" value="Unassembled WGS sequence"/>
</dbReference>
<feature type="region of interest" description="Disordered" evidence="5">
    <location>
        <begin position="1"/>
        <end position="23"/>
    </location>
</feature>
<dbReference type="Gene3D" id="3.90.700.10">
    <property type="entry name" value="Succinate dehydrogenase/fumarate reductase flavoprotein, catalytic domain"/>
    <property type="match status" value="1"/>
</dbReference>
<dbReference type="SUPFAM" id="SSF56425">
    <property type="entry name" value="Succinate dehydrogenase/fumarate reductase flavoprotein, catalytic domain"/>
    <property type="match status" value="1"/>
</dbReference>
<feature type="compositionally biased region" description="Polar residues" evidence="5">
    <location>
        <begin position="1"/>
        <end position="16"/>
    </location>
</feature>
<dbReference type="AlphaFoldDB" id="S9ZJS4"/>
<dbReference type="SUPFAM" id="SSF51905">
    <property type="entry name" value="FAD/NAD(P)-binding domain"/>
    <property type="match status" value="1"/>
</dbReference>
<dbReference type="InterPro" id="IPR027477">
    <property type="entry name" value="Succ_DH/fumarate_Rdtase_cat_sf"/>
</dbReference>
<sequence length="504" mass="53859">MTTTQTPDTAPHQTEGATRPYSLARPCHADDVPHWDIETDVAVIGFGAAGSCAAIEARAAGAQVHVFEVAAAPGGSASWSGGEVYVGGSGGTRVQKAHGFEDSTEDFYTYLMMAGGPGADAERVRLYADHAVAHYDWLEAQGVPFKGTYLPGKWLEPLTDDTLLWSGSEQAWPFSAQAKPAPRGHTAQFKGWGGGKMLMEKLCARAQALGAVVHCNSRAISLIVDRERAIVGVVVRIEGKEQFVRARKGVILCAGGFIVNREMVERFAPGALHAQVVSGGNDDGSGIRMGIGAGGATIHMDQFFATLPFFPPESLVKGIFINARGERIINEDAYHGRVAHYVLRQPEGKAWLLVDNEIFGRPMIQPDIKVAAVGETWEEVEKELGLPEGSLVHTVSEFNRHAAEGQDPLFHKAANWLRPLTEAPFAALSYCRGDLNAHAFTMGGLHTRPSGEVLDADGQPIPGLFAAGRTTCGLPRWGEGYSSGLSIGDSTFFGRQAGLKAAQS</sequence>
<organism evidence="7 8">
    <name type="scientific">Thauera terpenica 58Eu</name>
    <dbReference type="NCBI Taxonomy" id="1348657"/>
    <lineage>
        <taxon>Bacteria</taxon>
        <taxon>Pseudomonadati</taxon>
        <taxon>Pseudomonadota</taxon>
        <taxon>Betaproteobacteria</taxon>
        <taxon>Rhodocyclales</taxon>
        <taxon>Zoogloeaceae</taxon>
        <taxon>Thauera</taxon>
    </lineage>
</organism>
<keyword evidence="3" id="KW-0274">FAD</keyword>
<evidence type="ECO:0000313" key="8">
    <source>
        <dbReference type="Proteomes" id="UP000015455"/>
    </source>
</evidence>
<comment type="cofactor">
    <cofactor evidence="1">
        <name>FAD</name>
        <dbReference type="ChEBI" id="CHEBI:57692"/>
    </cofactor>
</comment>
<dbReference type="EMBL" id="ATJV01000070">
    <property type="protein sequence ID" value="EPZ14881.1"/>
    <property type="molecule type" value="Genomic_DNA"/>
</dbReference>
<evidence type="ECO:0000259" key="6">
    <source>
        <dbReference type="Pfam" id="PF00890"/>
    </source>
</evidence>
<dbReference type="InterPro" id="IPR003953">
    <property type="entry name" value="FAD-dep_OxRdtase_2_FAD-bd"/>
</dbReference>
<gene>
    <name evidence="7" type="ORF">M622_05330</name>
</gene>
<keyword evidence="8" id="KW-1185">Reference proteome</keyword>
<reference evidence="7 8" key="1">
    <citation type="submission" date="2013-06" db="EMBL/GenBank/DDBJ databases">
        <title>Draft genome sequence of Thauera terpenica.</title>
        <authorList>
            <person name="Liu B."/>
            <person name="Frostegard A.H."/>
            <person name="Shapleigh J.P."/>
        </authorList>
    </citation>
    <scope>NUCLEOTIDE SEQUENCE [LARGE SCALE GENOMIC DNA]</scope>
    <source>
        <strain evidence="7 8">58Eu</strain>
    </source>
</reference>
<dbReference type="InterPro" id="IPR036188">
    <property type="entry name" value="FAD/NAD-bd_sf"/>
</dbReference>
<evidence type="ECO:0000256" key="3">
    <source>
        <dbReference type="ARBA" id="ARBA00022827"/>
    </source>
</evidence>
<dbReference type="PATRIC" id="fig|1348657.5.peg.2823"/>
<dbReference type="PANTHER" id="PTHR43400">
    <property type="entry name" value="FUMARATE REDUCTASE"/>
    <property type="match status" value="1"/>
</dbReference>
<evidence type="ECO:0000313" key="7">
    <source>
        <dbReference type="EMBL" id="EPZ14881.1"/>
    </source>
</evidence>
<feature type="domain" description="FAD-dependent oxidoreductase 2 FAD-binding" evidence="6">
    <location>
        <begin position="40"/>
        <end position="473"/>
    </location>
</feature>
<dbReference type="PANTHER" id="PTHR43400:SF10">
    <property type="entry name" value="3-OXOSTEROID 1-DEHYDROGENASE"/>
    <property type="match status" value="1"/>
</dbReference>
<evidence type="ECO:0000256" key="5">
    <source>
        <dbReference type="SAM" id="MobiDB-lite"/>
    </source>
</evidence>